<dbReference type="InterPro" id="IPR027417">
    <property type="entry name" value="P-loop_NTPase"/>
</dbReference>
<dbReference type="GO" id="GO:0016887">
    <property type="term" value="F:ATP hydrolysis activity"/>
    <property type="evidence" value="ECO:0007669"/>
    <property type="project" value="InterPro"/>
</dbReference>
<evidence type="ECO:0000256" key="3">
    <source>
        <dbReference type="ARBA" id="ARBA00022741"/>
    </source>
</evidence>
<protein>
    <recommendedName>
        <fullName evidence="8">Trimethylamine N-oxide transport system ATP-binding protein TmoW</fullName>
        <ecNumber evidence="7">7.6.2.9</ecNumber>
    </recommendedName>
</protein>
<dbReference type="Pfam" id="PF00571">
    <property type="entry name" value="CBS"/>
    <property type="match status" value="1"/>
</dbReference>
<keyword evidence="3" id="KW-0547">Nucleotide-binding</keyword>
<dbReference type="SUPFAM" id="SSF52540">
    <property type="entry name" value="P-loop containing nucleoside triphosphate hydrolases"/>
    <property type="match status" value="1"/>
</dbReference>
<comment type="subunit">
    <text evidence="6">The complex is probably composed of two ATP-binding proteins (TmoW), two transmembrane proteins (TmoV) and a solute-binding protein (TmoX).</text>
</comment>
<sequence>MHQTVSRPLADEGAPIAARATPPAVSIRGLDIVFAKDTRRAVQLLDEGRTREEILAETGAVLGAANVDITVERGEICVLMGLSGSGKSTILRAINGLNPITRGHILVDDGGTPVDVATCDPASLRRLRQKRVAMVFQQFALLPWRTVRENVGFGLELRGMAKAERDAIVDAKLAMVGLTKWADKYAHELSGGMQQRVGLARAFATDADILLMDEPFSALDPLIRTKLQDELLVLQKELKKTIVFVSHDLDEALKLGNHIAILEGGRVVQMGPPEEIVLHPANAYVREFVANVNPLNVLTAYNVMRDARDLETTDDGWVWLDRRKTTRFRLGPDRKVVEAVRDGLPASWVACEAAEAPVPDEAHVVFWARPKTPLKTVMLAMHRDAAPVALFDDEDRFVGAIGVRDVLQAVLRRDK</sequence>
<dbReference type="InterPro" id="IPR022473">
    <property type="entry name" value="ABC_trnsptr_Choline_ATP-bd"/>
</dbReference>
<dbReference type="PROSITE" id="PS00211">
    <property type="entry name" value="ABC_TRANSPORTER_1"/>
    <property type="match status" value="1"/>
</dbReference>
<dbReference type="InterPro" id="IPR000644">
    <property type="entry name" value="CBS_dom"/>
</dbReference>
<dbReference type="PANTHER" id="PTHR43869:SF1">
    <property type="entry name" value="GLYCINE BETAINE_PROLINE BETAINE TRANSPORT SYSTEM ATP-BINDING PROTEIN PROV"/>
    <property type="match status" value="1"/>
</dbReference>
<dbReference type="GO" id="GO:0015418">
    <property type="term" value="F:ABC-type quaternary ammonium compound transporting activity"/>
    <property type="evidence" value="ECO:0007669"/>
    <property type="project" value="UniProtKB-EC"/>
</dbReference>
<dbReference type="InterPro" id="IPR051921">
    <property type="entry name" value="ABC_osmolyte_uptake_ATP-bind"/>
</dbReference>
<dbReference type="PANTHER" id="PTHR43869">
    <property type="entry name" value="GLYCINE BETAINE/PROLINE BETAINE TRANSPORT SYSTEM ATP-BINDING PROTEIN PROV"/>
    <property type="match status" value="1"/>
</dbReference>
<dbReference type="RefSeq" id="WP_407051656.1">
    <property type="nucleotide sequence ID" value="NZ_CP158568.1"/>
</dbReference>
<dbReference type="Pfam" id="PF00005">
    <property type="entry name" value="ABC_tran"/>
    <property type="match status" value="1"/>
</dbReference>
<keyword evidence="2" id="KW-0813">Transport</keyword>
<feature type="domain" description="ABC transporter" evidence="9">
    <location>
        <begin position="42"/>
        <end position="289"/>
    </location>
</feature>
<evidence type="ECO:0000259" key="9">
    <source>
        <dbReference type="PROSITE" id="PS50893"/>
    </source>
</evidence>
<dbReference type="PROSITE" id="PS50893">
    <property type="entry name" value="ABC_TRANSPORTER_2"/>
    <property type="match status" value="1"/>
</dbReference>
<dbReference type="InterPro" id="IPR017871">
    <property type="entry name" value="ABC_transporter-like_CS"/>
</dbReference>
<dbReference type="NCBIfam" id="TIGR03415">
    <property type="entry name" value="ABC_choXWV_ATP"/>
    <property type="match status" value="1"/>
</dbReference>
<dbReference type="InterPro" id="IPR003439">
    <property type="entry name" value="ABC_transporter-like_ATP-bd"/>
</dbReference>
<evidence type="ECO:0000256" key="5">
    <source>
        <dbReference type="ARBA" id="ARBA00051811"/>
    </source>
</evidence>
<comment type="catalytic activity">
    <reaction evidence="5">
        <text>a quaternary ammonium(out) + ATP + H2O = a quaternary ammonium(in) + ADP + phosphate + H(+)</text>
        <dbReference type="Rhea" id="RHEA:11036"/>
        <dbReference type="ChEBI" id="CHEBI:15377"/>
        <dbReference type="ChEBI" id="CHEBI:15378"/>
        <dbReference type="ChEBI" id="CHEBI:30616"/>
        <dbReference type="ChEBI" id="CHEBI:35267"/>
        <dbReference type="ChEBI" id="CHEBI:43474"/>
        <dbReference type="ChEBI" id="CHEBI:456216"/>
        <dbReference type="EC" id="7.6.2.9"/>
    </reaction>
    <physiologicalReaction direction="left-to-right" evidence="5">
        <dbReference type="Rhea" id="RHEA:11037"/>
    </physiologicalReaction>
</comment>
<organism evidence="10">
    <name type="scientific">Methyloraptor flagellatus</name>
    <dbReference type="NCBI Taxonomy" id="3162530"/>
    <lineage>
        <taxon>Bacteria</taxon>
        <taxon>Pseudomonadati</taxon>
        <taxon>Pseudomonadota</taxon>
        <taxon>Alphaproteobacteria</taxon>
        <taxon>Hyphomicrobiales</taxon>
        <taxon>Ancalomicrobiaceae</taxon>
        <taxon>Methyloraptor</taxon>
    </lineage>
</organism>
<reference evidence="10" key="1">
    <citation type="submission" date="2024-06" db="EMBL/GenBank/DDBJ databases">
        <title>Methylostella associata gen. nov., sp. nov., a novel Ancalomicrobiaceae-affiliated facultatively methylotrophic bacteria that feed on methanotrophs of the genus Methylococcus.</title>
        <authorList>
            <person name="Saltykova V."/>
            <person name="Danilova O.V."/>
            <person name="Oshkin I.Y."/>
            <person name="Belova S.E."/>
            <person name="Pimenov N.V."/>
            <person name="Dedysh S.N."/>
        </authorList>
    </citation>
    <scope>NUCLEOTIDE SEQUENCE</scope>
    <source>
        <strain evidence="10">S20</strain>
    </source>
</reference>
<dbReference type="KEGG" id="mflg:ABS361_10320"/>
<dbReference type="InterPro" id="IPR003593">
    <property type="entry name" value="AAA+_ATPase"/>
</dbReference>
<evidence type="ECO:0000256" key="1">
    <source>
        <dbReference type="ARBA" id="ARBA00005417"/>
    </source>
</evidence>
<evidence type="ECO:0000256" key="2">
    <source>
        <dbReference type="ARBA" id="ARBA00022448"/>
    </source>
</evidence>
<dbReference type="EC" id="7.6.2.9" evidence="7"/>
<evidence type="ECO:0000256" key="6">
    <source>
        <dbReference type="ARBA" id="ARBA00061968"/>
    </source>
</evidence>
<dbReference type="Gene3D" id="3.40.50.300">
    <property type="entry name" value="P-loop containing nucleotide triphosphate hydrolases"/>
    <property type="match status" value="1"/>
</dbReference>
<proteinExistence type="inferred from homology"/>
<dbReference type="GO" id="GO:0055052">
    <property type="term" value="C:ATP-binding cassette (ABC) transporter complex, substrate-binding subunit-containing"/>
    <property type="evidence" value="ECO:0007669"/>
    <property type="project" value="InterPro"/>
</dbReference>
<evidence type="ECO:0000256" key="7">
    <source>
        <dbReference type="ARBA" id="ARBA00066388"/>
    </source>
</evidence>
<dbReference type="FunFam" id="3.40.50.300:FF:000201">
    <property type="entry name" value="Glycine betaine/L-proline ABC transporter ATP-binding protein"/>
    <property type="match status" value="1"/>
</dbReference>
<accession>A0AAU7XI70</accession>
<dbReference type="GO" id="GO:0005524">
    <property type="term" value="F:ATP binding"/>
    <property type="evidence" value="ECO:0007669"/>
    <property type="project" value="UniProtKB-KW"/>
</dbReference>
<keyword evidence="4 10" id="KW-0067">ATP-binding</keyword>
<dbReference type="EMBL" id="CP158568">
    <property type="protein sequence ID" value="XBY46563.1"/>
    <property type="molecule type" value="Genomic_DNA"/>
</dbReference>
<evidence type="ECO:0000256" key="4">
    <source>
        <dbReference type="ARBA" id="ARBA00022840"/>
    </source>
</evidence>
<evidence type="ECO:0000313" key="10">
    <source>
        <dbReference type="EMBL" id="XBY46563.1"/>
    </source>
</evidence>
<comment type="similarity">
    <text evidence="1">Belongs to the ABC transporter superfamily.</text>
</comment>
<dbReference type="AlphaFoldDB" id="A0AAU7XI70"/>
<evidence type="ECO:0000256" key="8">
    <source>
        <dbReference type="ARBA" id="ARBA00068787"/>
    </source>
</evidence>
<name>A0AAU7XI70_9HYPH</name>
<dbReference type="GO" id="GO:0006970">
    <property type="term" value="P:response to osmotic stress"/>
    <property type="evidence" value="ECO:0007669"/>
    <property type="project" value="UniProtKB-ARBA"/>
</dbReference>
<dbReference type="GO" id="GO:0015220">
    <property type="term" value="F:choline transmembrane transporter activity"/>
    <property type="evidence" value="ECO:0007669"/>
    <property type="project" value="InterPro"/>
</dbReference>
<gene>
    <name evidence="10" type="primary">choV</name>
    <name evidence="10" type="ORF">ABS361_10320</name>
</gene>
<dbReference type="SMART" id="SM00382">
    <property type="entry name" value="AAA"/>
    <property type="match status" value="1"/>
</dbReference>